<keyword evidence="3" id="KW-0378">Hydrolase</keyword>
<organism evidence="3 4">
    <name type="scientific">Azospirillum oleiclasticum</name>
    <dbReference type="NCBI Taxonomy" id="2735135"/>
    <lineage>
        <taxon>Bacteria</taxon>
        <taxon>Pseudomonadati</taxon>
        <taxon>Pseudomonadota</taxon>
        <taxon>Alphaproteobacteria</taxon>
        <taxon>Rhodospirillales</taxon>
        <taxon>Azospirillaceae</taxon>
        <taxon>Azospirillum</taxon>
    </lineage>
</organism>
<dbReference type="GO" id="GO:0016787">
    <property type="term" value="F:hydrolase activity"/>
    <property type="evidence" value="ECO:0007669"/>
    <property type="project" value="UniProtKB-KW"/>
</dbReference>
<dbReference type="EMBL" id="JABFDB010000014">
    <property type="protein sequence ID" value="NYZ22103.1"/>
    <property type="molecule type" value="Genomic_DNA"/>
</dbReference>
<accession>A0ABX2TG14</accession>
<dbReference type="Pfam" id="PF18288">
    <property type="entry name" value="FAA_hydro_N_2"/>
    <property type="match status" value="1"/>
</dbReference>
<dbReference type="Gene3D" id="3.90.850.10">
    <property type="entry name" value="Fumarylacetoacetase-like, C-terminal domain"/>
    <property type="match status" value="1"/>
</dbReference>
<protein>
    <submittedName>
        <fullName evidence="3">Fumarylacetoacetate hydrolase family protein</fullName>
    </submittedName>
</protein>
<sequence length="335" mass="35775">MKLATLKDGSRDGRLIVVDRDLGSAVMAGGGLRRLQDALDDWDRHRPTLEALSDRLASGKADGAFPLQTERLMAPLPRAYQWLDASGYMNHVELVRRARGADLPPDMYHDPIMYQGASDSFLAPTDPIAIADPEGWGADFEAEVVVVTGDCPLGAGRDRAAASILLVGLVNDVSLRGLIPAELKKGFGFIHGKPSSAFAPVFVTPDELGSAWDGAKLSLPLIVRLNGAEVGRPDAGTDLTFDFPALIAHAAKTRRLGAGTIVGSGTVSNRDRTAGVCCLAERRTIELLEEGGIRTPYLKPGDRVEIEMLDEAGRCVFGAIDQRVMLLPAAAEVAR</sequence>
<dbReference type="Proteomes" id="UP000584642">
    <property type="component" value="Unassembled WGS sequence"/>
</dbReference>
<dbReference type="PANTHER" id="PTHR43211">
    <property type="entry name" value="FUMARYLACETOACETATE HYDROLASE"/>
    <property type="match status" value="1"/>
</dbReference>
<dbReference type="Pfam" id="PF01557">
    <property type="entry name" value="FAA_hydrolase"/>
    <property type="match status" value="1"/>
</dbReference>
<keyword evidence="4" id="KW-1185">Reference proteome</keyword>
<name>A0ABX2TG14_9PROT</name>
<dbReference type="PANTHER" id="PTHR43211:SF1">
    <property type="entry name" value="BLL6422 PROTEIN"/>
    <property type="match status" value="1"/>
</dbReference>
<feature type="domain" description="Fumarylacetoacetase N-terminal" evidence="2">
    <location>
        <begin position="1"/>
        <end position="78"/>
    </location>
</feature>
<dbReference type="InterPro" id="IPR011234">
    <property type="entry name" value="Fumarylacetoacetase-like_C"/>
</dbReference>
<feature type="domain" description="Fumarylacetoacetase-like C-terminal" evidence="1">
    <location>
        <begin position="84"/>
        <end position="315"/>
    </location>
</feature>
<proteinExistence type="predicted"/>
<dbReference type="InterPro" id="IPR041072">
    <property type="entry name" value="FAA_hydro_N"/>
</dbReference>
<dbReference type="SUPFAM" id="SSF56529">
    <property type="entry name" value="FAH"/>
    <property type="match status" value="1"/>
</dbReference>
<evidence type="ECO:0000313" key="3">
    <source>
        <dbReference type="EMBL" id="NYZ22103.1"/>
    </source>
</evidence>
<dbReference type="RefSeq" id="WP_180283866.1">
    <property type="nucleotide sequence ID" value="NZ_JABFDB010000014.1"/>
</dbReference>
<gene>
    <name evidence="3" type="ORF">HND93_20505</name>
</gene>
<reference evidence="3 4" key="1">
    <citation type="submission" date="2020-05" db="EMBL/GenBank/DDBJ databases">
        <title>Azospirillum oleiclasticum sp. nov, a nitrogen-fixing and heavy crude oil-emulsifying bacterium isolated from the crude oil of Yumen Oilfield.</title>
        <authorList>
            <person name="Wu D."/>
            <person name="Cai M."/>
            <person name="Zhang X."/>
        </authorList>
    </citation>
    <scope>NUCLEOTIDE SEQUENCE [LARGE SCALE GENOMIC DNA]</scope>
    <source>
        <strain evidence="3 4">ROY-1-1-2</strain>
    </source>
</reference>
<evidence type="ECO:0000313" key="4">
    <source>
        <dbReference type="Proteomes" id="UP000584642"/>
    </source>
</evidence>
<evidence type="ECO:0000259" key="2">
    <source>
        <dbReference type="Pfam" id="PF18288"/>
    </source>
</evidence>
<evidence type="ECO:0000259" key="1">
    <source>
        <dbReference type="Pfam" id="PF01557"/>
    </source>
</evidence>
<dbReference type="InterPro" id="IPR036663">
    <property type="entry name" value="Fumarylacetoacetase_C_sf"/>
</dbReference>
<comment type="caution">
    <text evidence="3">The sequence shown here is derived from an EMBL/GenBank/DDBJ whole genome shotgun (WGS) entry which is preliminary data.</text>
</comment>